<keyword evidence="2 5" id="KW-0808">Transferase</keyword>
<dbReference type="OrthoDB" id="21121at2"/>
<evidence type="ECO:0000256" key="3">
    <source>
        <dbReference type="ARBA" id="ARBA00023315"/>
    </source>
</evidence>
<gene>
    <name evidence="5" type="primary">astA</name>
    <name evidence="5" type="ORF">VPAL9027_01687</name>
</gene>
<dbReference type="InterPro" id="IPR016181">
    <property type="entry name" value="Acyl_CoA_acyltransferase"/>
</dbReference>
<evidence type="ECO:0000256" key="4">
    <source>
        <dbReference type="NCBIfam" id="TIGR03244"/>
    </source>
</evidence>
<evidence type="ECO:0000313" key="5">
    <source>
        <dbReference type="EMBL" id="SJL83709.1"/>
    </source>
</evidence>
<dbReference type="STRING" id="1918946.VPAL9027_01687"/>
<dbReference type="PANTHER" id="PTHR30420:SF1">
    <property type="entry name" value="ARGININE N-SUCCINYLTRANSFERASE"/>
    <property type="match status" value="1"/>
</dbReference>
<dbReference type="Pfam" id="PF04958">
    <property type="entry name" value="AstA"/>
    <property type="match status" value="1"/>
</dbReference>
<protein>
    <recommendedName>
        <fullName evidence="4">Arginine N-succinyltransferase</fullName>
        <ecNumber evidence="4">2.3.1.109</ecNumber>
    </recommendedName>
</protein>
<organism evidence="5 6">
    <name type="scientific">Vibrio palustris</name>
    <dbReference type="NCBI Taxonomy" id="1918946"/>
    <lineage>
        <taxon>Bacteria</taxon>
        <taxon>Pseudomonadati</taxon>
        <taxon>Pseudomonadota</taxon>
        <taxon>Gammaproteobacteria</taxon>
        <taxon>Vibrionales</taxon>
        <taxon>Vibrionaceae</taxon>
        <taxon>Vibrio</taxon>
    </lineage>
</organism>
<sequence>MLVIRPIAMSDYEALHRCAVESGHGFTSLPVNEVLLKNRIQHSENSFAKASVNEPGDEGYLMVGVDSVTGEVAGTTGIEAAVGWDVPFYSYHISTIVHSSRRLNVKNIVKLLTFGNNYTGCSEICTLFLRPQFRGGLNGRLLSKCRLLMLAEHPERFSRTIFAEMRGVSNADGHSPFWQWLQQHFFSIDFTMADYLTGTGKKGFIADLMPKLPIYVNLLSPEAQAVIGKVHENTKPALRLLEQEGFVCRNYIDIFDGGPTVECDRDHIESVRLSQCYSVEIADHTSCRDYLLTNTEFQCFRATAAKAAVNVENQSVIIAPDVAQALLVTTGDRVRILAC</sequence>
<keyword evidence="6" id="KW-1185">Reference proteome</keyword>
<keyword evidence="1" id="KW-0056">Arginine metabolism</keyword>
<evidence type="ECO:0000256" key="1">
    <source>
        <dbReference type="ARBA" id="ARBA00022503"/>
    </source>
</evidence>
<dbReference type="SUPFAM" id="SSF55729">
    <property type="entry name" value="Acyl-CoA N-acyltransferases (Nat)"/>
    <property type="match status" value="1"/>
</dbReference>
<dbReference type="GO" id="GO:0008791">
    <property type="term" value="F:arginine N-succinyltransferase activity"/>
    <property type="evidence" value="ECO:0007669"/>
    <property type="project" value="UniProtKB-UniRule"/>
</dbReference>
<accession>A0A1R4B477</accession>
<dbReference type="AlphaFoldDB" id="A0A1R4B477"/>
<dbReference type="InterPro" id="IPR007041">
    <property type="entry name" value="Arg_succinylTrfase_AstA/AruG"/>
</dbReference>
<dbReference type="EC" id="2.3.1.109" evidence="4"/>
<dbReference type="RefSeq" id="WP_077314104.1">
    <property type="nucleotide sequence ID" value="NZ_AP024887.1"/>
</dbReference>
<dbReference type="Gene3D" id="2.40.40.20">
    <property type="match status" value="1"/>
</dbReference>
<dbReference type="Proteomes" id="UP000189475">
    <property type="component" value="Unassembled WGS sequence"/>
</dbReference>
<evidence type="ECO:0000256" key="2">
    <source>
        <dbReference type="ARBA" id="ARBA00022679"/>
    </source>
</evidence>
<dbReference type="EMBL" id="FUFT01000004">
    <property type="protein sequence ID" value="SJL83709.1"/>
    <property type="molecule type" value="Genomic_DNA"/>
</dbReference>
<dbReference type="InterPro" id="IPR017650">
    <property type="entry name" value="Arginine_N-succinylTrfase"/>
</dbReference>
<dbReference type="NCBIfam" id="TIGR03244">
    <property type="entry name" value="arg_catab_AstA"/>
    <property type="match status" value="1"/>
</dbReference>
<dbReference type="GO" id="GO:0006527">
    <property type="term" value="P:L-arginine catabolic process"/>
    <property type="evidence" value="ECO:0007669"/>
    <property type="project" value="UniProtKB-UniRule"/>
</dbReference>
<dbReference type="PANTHER" id="PTHR30420">
    <property type="entry name" value="N-SUCCINYLARGININE DIHYDROLASE"/>
    <property type="match status" value="1"/>
</dbReference>
<evidence type="ECO:0000313" key="6">
    <source>
        <dbReference type="Proteomes" id="UP000189475"/>
    </source>
</evidence>
<name>A0A1R4B477_9VIBR</name>
<dbReference type="NCBIfam" id="TIGR03243">
    <property type="entry name" value="arg_catab_AOST"/>
    <property type="match status" value="1"/>
</dbReference>
<keyword evidence="3 5" id="KW-0012">Acyltransferase</keyword>
<reference evidence="5 6" key="1">
    <citation type="submission" date="2017-02" db="EMBL/GenBank/DDBJ databases">
        <authorList>
            <person name="Peterson S.W."/>
        </authorList>
    </citation>
    <scope>NUCLEOTIDE SEQUENCE [LARGE SCALE GENOMIC DNA]</scope>
    <source>
        <strain evidence="5 6">CECT 9027</strain>
    </source>
</reference>
<proteinExistence type="predicted"/>